<accession>A0AAV9FCZ1</accession>
<evidence type="ECO:0000313" key="2">
    <source>
        <dbReference type="EMBL" id="KAK1322223.1"/>
    </source>
</evidence>
<dbReference type="PANTHER" id="PTHR35546">
    <property type="entry name" value="F-BOX PROTEIN INTERACTION DOMAIN PROTEIN-RELATED"/>
    <property type="match status" value="1"/>
</dbReference>
<dbReference type="EMBL" id="JAUJYO010000003">
    <property type="protein sequence ID" value="KAK1322223.1"/>
    <property type="molecule type" value="Genomic_DNA"/>
</dbReference>
<organism evidence="2 3">
    <name type="scientific">Acorus calamus</name>
    <name type="common">Sweet flag</name>
    <dbReference type="NCBI Taxonomy" id="4465"/>
    <lineage>
        <taxon>Eukaryota</taxon>
        <taxon>Viridiplantae</taxon>
        <taxon>Streptophyta</taxon>
        <taxon>Embryophyta</taxon>
        <taxon>Tracheophyta</taxon>
        <taxon>Spermatophyta</taxon>
        <taxon>Magnoliopsida</taxon>
        <taxon>Liliopsida</taxon>
        <taxon>Acoraceae</taxon>
        <taxon>Acorus</taxon>
    </lineage>
</organism>
<feature type="domain" description="F-box" evidence="1">
    <location>
        <begin position="1"/>
        <end position="48"/>
    </location>
</feature>
<dbReference type="Gene3D" id="1.20.1280.50">
    <property type="match status" value="1"/>
</dbReference>
<dbReference type="SUPFAM" id="SSF81383">
    <property type="entry name" value="F-box domain"/>
    <property type="match status" value="1"/>
</dbReference>
<comment type="caution">
    <text evidence="2">The sequence shown here is derived from an EMBL/GenBank/DDBJ whole genome shotgun (WGS) entry which is preliminary data.</text>
</comment>
<gene>
    <name evidence="2" type="ORF">QJS10_CPA03g02083</name>
</gene>
<evidence type="ECO:0000259" key="1">
    <source>
        <dbReference type="PROSITE" id="PS50181"/>
    </source>
</evidence>
<dbReference type="PANTHER" id="PTHR35546:SF130">
    <property type="entry name" value="EXPRESSED PROTEIN"/>
    <property type="match status" value="1"/>
</dbReference>
<sequence length="375" mass="41724">MDSYPNLHEDILIEILSKLPIKNLFQLRCVSKQWHDPIFQASRRLTTLPTSGLFYPVGGHYRYARLLDETDDYDTLTDIDLGFFGEPMRIIDSRNGLLLCIPTNGLEFAYHVCNPMTKKWLTLPKPSKLMQAQKPIDSQVTAELAFDPRASRHFRVIHHAPPDLEIFSSETGRWVTVRARVPAARARGVFADGALHVLVAREHILLRLDVETGERWVIELPDAAGAGLDACVGESGGAGVVHYASHDGSKLTVWALKGWRTGEWVERLAVEVGSFGGLECALSLDFLNPVWVFPRKFTPVGFDAGKEVVFVGALDVVFALDFVSGRLRPVRRVEVMEGSGALTLVDTFRLIHYIALHLKQSVGIADQDQDGQMVA</sequence>
<dbReference type="InterPro" id="IPR036047">
    <property type="entry name" value="F-box-like_dom_sf"/>
</dbReference>
<reference evidence="2" key="1">
    <citation type="journal article" date="2023" name="Nat. Commun.">
        <title>Diploid and tetraploid genomes of Acorus and the evolution of monocots.</title>
        <authorList>
            <person name="Ma L."/>
            <person name="Liu K.W."/>
            <person name="Li Z."/>
            <person name="Hsiao Y.Y."/>
            <person name="Qi Y."/>
            <person name="Fu T."/>
            <person name="Tang G.D."/>
            <person name="Zhang D."/>
            <person name="Sun W.H."/>
            <person name="Liu D.K."/>
            <person name="Li Y."/>
            <person name="Chen G.Z."/>
            <person name="Liu X.D."/>
            <person name="Liao X.Y."/>
            <person name="Jiang Y.T."/>
            <person name="Yu X."/>
            <person name="Hao Y."/>
            <person name="Huang J."/>
            <person name="Zhao X.W."/>
            <person name="Ke S."/>
            <person name="Chen Y.Y."/>
            <person name="Wu W.L."/>
            <person name="Hsu J.L."/>
            <person name="Lin Y.F."/>
            <person name="Huang M.D."/>
            <person name="Li C.Y."/>
            <person name="Huang L."/>
            <person name="Wang Z.W."/>
            <person name="Zhao X."/>
            <person name="Zhong W.Y."/>
            <person name="Peng D.H."/>
            <person name="Ahmad S."/>
            <person name="Lan S."/>
            <person name="Zhang J.S."/>
            <person name="Tsai W.C."/>
            <person name="Van de Peer Y."/>
            <person name="Liu Z.J."/>
        </authorList>
    </citation>
    <scope>NUCLEOTIDE SEQUENCE</scope>
    <source>
        <strain evidence="2">CP</strain>
    </source>
</reference>
<dbReference type="Pfam" id="PF24750">
    <property type="entry name" value="b-prop_At3g26010-like"/>
    <property type="match status" value="1"/>
</dbReference>
<dbReference type="SUPFAM" id="SSF50965">
    <property type="entry name" value="Galactose oxidase, central domain"/>
    <property type="match status" value="1"/>
</dbReference>
<dbReference type="InterPro" id="IPR011043">
    <property type="entry name" value="Gal_Oxase/kelch_b-propeller"/>
</dbReference>
<dbReference type="InterPro" id="IPR055290">
    <property type="entry name" value="At3g26010-like"/>
</dbReference>
<dbReference type="InterPro" id="IPR001810">
    <property type="entry name" value="F-box_dom"/>
</dbReference>
<dbReference type="Proteomes" id="UP001180020">
    <property type="component" value="Unassembled WGS sequence"/>
</dbReference>
<proteinExistence type="predicted"/>
<name>A0AAV9FCZ1_ACOCL</name>
<dbReference type="CDD" id="cd22157">
    <property type="entry name" value="F-box_AtFBW1-like"/>
    <property type="match status" value="1"/>
</dbReference>
<reference evidence="2" key="2">
    <citation type="submission" date="2023-06" db="EMBL/GenBank/DDBJ databases">
        <authorList>
            <person name="Ma L."/>
            <person name="Liu K.-W."/>
            <person name="Li Z."/>
            <person name="Hsiao Y.-Y."/>
            <person name="Qi Y."/>
            <person name="Fu T."/>
            <person name="Tang G."/>
            <person name="Zhang D."/>
            <person name="Sun W.-H."/>
            <person name="Liu D.-K."/>
            <person name="Li Y."/>
            <person name="Chen G.-Z."/>
            <person name="Liu X.-D."/>
            <person name="Liao X.-Y."/>
            <person name="Jiang Y.-T."/>
            <person name="Yu X."/>
            <person name="Hao Y."/>
            <person name="Huang J."/>
            <person name="Zhao X.-W."/>
            <person name="Ke S."/>
            <person name="Chen Y.-Y."/>
            <person name="Wu W.-L."/>
            <person name="Hsu J.-L."/>
            <person name="Lin Y.-F."/>
            <person name="Huang M.-D."/>
            <person name="Li C.-Y."/>
            <person name="Huang L."/>
            <person name="Wang Z.-W."/>
            <person name="Zhao X."/>
            <person name="Zhong W.-Y."/>
            <person name="Peng D.-H."/>
            <person name="Ahmad S."/>
            <person name="Lan S."/>
            <person name="Zhang J.-S."/>
            <person name="Tsai W.-C."/>
            <person name="Van De Peer Y."/>
            <person name="Liu Z.-J."/>
        </authorList>
    </citation>
    <scope>NUCLEOTIDE SEQUENCE</scope>
    <source>
        <strain evidence="2">CP</strain>
        <tissue evidence="2">Leaves</tissue>
    </source>
</reference>
<evidence type="ECO:0000313" key="3">
    <source>
        <dbReference type="Proteomes" id="UP001180020"/>
    </source>
</evidence>
<protein>
    <submittedName>
        <fullName evidence="2">F-box protein</fullName>
    </submittedName>
</protein>
<dbReference type="SMART" id="SM00256">
    <property type="entry name" value="FBOX"/>
    <property type="match status" value="1"/>
</dbReference>
<keyword evidence="3" id="KW-1185">Reference proteome</keyword>
<dbReference type="InterPro" id="IPR056592">
    <property type="entry name" value="Beta-prop_At3g26010-like"/>
</dbReference>
<dbReference type="AlphaFoldDB" id="A0AAV9FCZ1"/>
<dbReference type="Pfam" id="PF00646">
    <property type="entry name" value="F-box"/>
    <property type="match status" value="1"/>
</dbReference>
<dbReference type="PROSITE" id="PS50181">
    <property type="entry name" value="FBOX"/>
    <property type="match status" value="1"/>
</dbReference>